<proteinExistence type="predicted"/>
<accession>A0A6I5RPW1</accession>
<dbReference type="GO" id="GO:0042121">
    <property type="term" value="P:alginic acid biosynthetic process"/>
    <property type="evidence" value="ECO:0007669"/>
    <property type="project" value="UniProtKB-UniPathway"/>
</dbReference>
<feature type="domain" description="Right handed beta helix" evidence="3">
    <location>
        <begin position="250"/>
        <end position="358"/>
    </location>
</feature>
<feature type="signal peptide" evidence="2">
    <location>
        <begin position="1"/>
        <end position="23"/>
    </location>
</feature>
<protein>
    <submittedName>
        <fullName evidence="4">Right-handed parallel beta-helix repeat-containing protein</fullName>
    </submittedName>
</protein>
<reference evidence="4 5" key="1">
    <citation type="submission" date="2020-02" db="EMBL/GenBank/DDBJ databases">
        <title>Broccoli isolated Pseudomonas sp.</title>
        <authorList>
            <person name="Fujikawa T."/>
            <person name="Sawada H."/>
        </authorList>
    </citation>
    <scope>NUCLEOTIDE SEQUENCE [LARGE SCALE GENOMIC DNA]</scope>
    <source>
        <strain evidence="4 5">JCM 32154</strain>
    </source>
</reference>
<dbReference type="Proteomes" id="UP000471751">
    <property type="component" value="Unassembled WGS sequence"/>
</dbReference>
<keyword evidence="2" id="KW-0732">Signal</keyword>
<evidence type="ECO:0000256" key="2">
    <source>
        <dbReference type="SAM" id="SignalP"/>
    </source>
</evidence>
<evidence type="ECO:0000313" key="4">
    <source>
        <dbReference type="EMBL" id="NES10204.1"/>
    </source>
</evidence>
<dbReference type="InterPro" id="IPR039448">
    <property type="entry name" value="Beta_helix"/>
</dbReference>
<dbReference type="Gene3D" id="2.160.20.10">
    <property type="entry name" value="Single-stranded right-handed beta-helix, Pectin lyase-like"/>
    <property type="match status" value="1"/>
</dbReference>
<organism evidence="4 5">
    <name type="scientific">Pseudomonas laurentiana</name>
    <dbReference type="NCBI Taxonomy" id="2364649"/>
    <lineage>
        <taxon>Bacteria</taxon>
        <taxon>Pseudomonadati</taxon>
        <taxon>Pseudomonadota</taxon>
        <taxon>Gammaproteobacteria</taxon>
        <taxon>Pseudomonadales</taxon>
        <taxon>Pseudomonadaceae</taxon>
        <taxon>Pseudomonas</taxon>
    </lineage>
</organism>
<feature type="region of interest" description="Disordered" evidence="1">
    <location>
        <begin position="51"/>
        <end position="73"/>
    </location>
</feature>
<dbReference type="InterPro" id="IPR012334">
    <property type="entry name" value="Pectin_lyas_fold"/>
</dbReference>
<dbReference type="EMBL" id="JAAHBT010000107">
    <property type="protein sequence ID" value="NES10204.1"/>
    <property type="molecule type" value="Genomic_DNA"/>
</dbReference>
<feature type="chain" id="PRO_5026338381" evidence="2">
    <location>
        <begin position="24"/>
        <end position="368"/>
    </location>
</feature>
<gene>
    <name evidence="4" type="ORF">G3O07_11360</name>
</gene>
<name>A0A6I5RPW1_9PSED</name>
<evidence type="ECO:0000259" key="3">
    <source>
        <dbReference type="Pfam" id="PF13229"/>
    </source>
</evidence>
<dbReference type="SUPFAM" id="SSF51126">
    <property type="entry name" value="Pectin lyase-like"/>
    <property type="match status" value="1"/>
</dbReference>
<dbReference type="Pfam" id="PF13229">
    <property type="entry name" value="Beta_helix"/>
    <property type="match status" value="1"/>
</dbReference>
<dbReference type="InterPro" id="IPR011050">
    <property type="entry name" value="Pectin_lyase_fold/virulence"/>
</dbReference>
<keyword evidence="5" id="KW-1185">Reference proteome</keyword>
<dbReference type="UniPathway" id="UPA00286"/>
<evidence type="ECO:0000313" key="5">
    <source>
        <dbReference type="Proteomes" id="UP000471751"/>
    </source>
</evidence>
<evidence type="ECO:0000256" key="1">
    <source>
        <dbReference type="SAM" id="MobiDB-lite"/>
    </source>
</evidence>
<dbReference type="AlphaFoldDB" id="A0A6I5RPW1"/>
<sequence length="368" mass="40040">MALFARHLYFPCLALLLASSAQAASQSLPLQQSLSTVATVEHQAHLQQLQTQAREAVQMSPPERPRPAGRGSVSLQPMFSSQGGSWPFEPFVNNGLFRAIAGYQAHHPQVVLIRGGSVTLAQLHDALKDERILKRYKDGYLLSYPLMIASDGGLLLEGTSLYLYSYSGTALINQGWLGLNQSRLESVAGDKPGSTDRAWRPFVVAWAGSHTQVLNSTLNRLGYNANLSRGLSTALSVQQPVNSRPATLLVRNSQFNELSAVELQHTLAQFDSNRFEQSQQYALDIRDSQALVSQNQIRGVDNNSAIRLRGNTRALVEGNLILGANKAAIEVSEQHGALMLSRNRIGASRGNGILLRSVHSTAEAPPVD</sequence>
<comment type="caution">
    <text evidence="4">The sequence shown here is derived from an EMBL/GenBank/DDBJ whole genome shotgun (WGS) entry which is preliminary data.</text>
</comment>